<evidence type="ECO:0000313" key="3">
    <source>
        <dbReference type="Proteomes" id="UP000637578"/>
    </source>
</evidence>
<organism evidence="2 3">
    <name type="scientific">Longimycelium tulufanense</name>
    <dbReference type="NCBI Taxonomy" id="907463"/>
    <lineage>
        <taxon>Bacteria</taxon>
        <taxon>Bacillati</taxon>
        <taxon>Actinomycetota</taxon>
        <taxon>Actinomycetes</taxon>
        <taxon>Pseudonocardiales</taxon>
        <taxon>Pseudonocardiaceae</taxon>
        <taxon>Longimycelium</taxon>
    </lineage>
</organism>
<keyword evidence="3" id="KW-1185">Reference proteome</keyword>
<name>A0A8J3FVF8_9PSEU</name>
<proteinExistence type="predicted"/>
<feature type="coiled-coil region" evidence="1">
    <location>
        <begin position="113"/>
        <end position="140"/>
    </location>
</feature>
<reference evidence="2" key="2">
    <citation type="submission" date="2020-09" db="EMBL/GenBank/DDBJ databases">
        <authorList>
            <person name="Sun Q."/>
            <person name="Zhou Y."/>
        </authorList>
    </citation>
    <scope>NUCLEOTIDE SEQUENCE</scope>
    <source>
        <strain evidence="2">CGMCC 4.5737</strain>
    </source>
</reference>
<dbReference type="EMBL" id="BMMK01000008">
    <property type="protein sequence ID" value="GGM51269.1"/>
    <property type="molecule type" value="Genomic_DNA"/>
</dbReference>
<evidence type="ECO:0000256" key="1">
    <source>
        <dbReference type="SAM" id="Coils"/>
    </source>
</evidence>
<dbReference type="Proteomes" id="UP000637578">
    <property type="component" value="Unassembled WGS sequence"/>
</dbReference>
<reference evidence="2" key="1">
    <citation type="journal article" date="2014" name="Int. J. Syst. Evol. Microbiol.">
        <title>Complete genome sequence of Corynebacterium casei LMG S-19264T (=DSM 44701T), isolated from a smear-ripened cheese.</title>
        <authorList>
            <consortium name="US DOE Joint Genome Institute (JGI-PGF)"/>
            <person name="Walter F."/>
            <person name="Albersmeier A."/>
            <person name="Kalinowski J."/>
            <person name="Ruckert C."/>
        </authorList>
    </citation>
    <scope>NUCLEOTIDE SEQUENCE</scope>
    <source>
        <strain evidence="2">CGMCC 4.5737</strain>
    </source>
</reference>
<accession>A0A8J3FVF8</accession>
<dbReference type="RefSeq" id="WP_189056716.1">
    <property type="nucleotide sequence ID" value="NZ_BMMK01000008.1"/>
</dbReference>
<sequence>MVLCLWEKKTVGDSGDTAAAAPAPASIALERTAEQVGQLRKDIRVGQIVLDPAAGEQLKSALRDQLDLTDAWLERARGMGRRVPLGANPVGQAMAEKFQHRAEGADDSCTAVLERYRTALADAHDAVEEAMRRYREVDEAQAQSFTRLAT</sequence>
<protein>
    <submittedName>
        <fullName evidence="2">Uncharacterized protein</fullName>
    </submittedName>
</protein>
<comment type="caution">
    <text evidence="2">The sequence shown here is derived from an EMBL/GenBank/DDBJ whole genome shotgun (WGS) entry which is preliminary data.</text>
</comment>
<keyword evidence="1" id="KW-0175">Coiled coil</keyword>
<gene>
    <name evidence="2" type="ORF">GCM10012275_22760</name>
</gene>
<evidence type="ECO:0000313" key="2">
    <source>
        <dbReference type="EMBL" id="GGM51269.1"/>
    </source>
</evidence>
<dbReference type="AlphaFoldDB" id="A0A8J3FVF8"/>